<keyword evidence="3" id="KW-1185">Reference proteome</keyword>
<dbReference type="SUPFAM" id="SSF53335">
    <property type="entry name" value="S-adenosyl-L-methionine-dependent methyltransferases"/>
    <property type="match status" value="1"/>
</dbReference>
<accession>W7TCY5</accession>
<dbReference type="EMBL" id="AZIL01001075">
    <property type="protein sequence ID" value="EWM24875.1"/>
    <property type="molecule type" value="Genomic_DNA"/>
</dbReference>
<reference evidence="2 3" key="1">
    <citation type="journal article" date="2014" name="Mol. Plant">
        <title>Chromosome Scale Genome Assembly and Transcriptome Profiling of Nannochloropsis gaditana in Nitrogen Depletion.</title>
        <authorList>
            <person name="Corteggiani Carpinelli E."/>
            <person name="Telatin A."/>
            <person name="Vitulo N."/>
            <person name="Forcato C."/>
            <person name="D'Angelo M."/>
            <person name="Schiavon R."/>
            <person name="Vezzi A."/>
            <person name="Giacometti G.M."/>
            <person name="Morosinotto T."/>
            <person name="Valle G."/>
        </authorList>
    </citation>
    <scope>NUCLEOTIDE SEQUENCE [LARGE SCALE GENOMIC DNA]</scope>
    <source>
        <strain evidence="2 3">B-31</strain>
    </source>
</reference>
<name>W7TCY5_9STRA</name>
<feature type="domain" description="Methyltransferase FkbM" evidence="1">
    <location>
        <begin position="66"/>
        <end position="241"/>
    </location>
</feature>
<dbReference type="AlphaFoldDB" id="W7TCY5"/>
<keyword evidence="2" id="KW-0489">Methyltransferase</keyword>
<dbReference type="PANTHER" id="PTHR34203:SF13">
    <property type="entry name" value="EXPRESSED PROTEIN"/>
    <property type="match status" value="1"/>
</dbReference>
<sequence>MLPTSTHLFHRLSQVSRDIAMHGYWEMENMSVLLLLLERARWQRREWRHPESPSRPPRRDELVMLDVGGNLGAYTLCLATAGFRVLTFEAMRRNIQAIREGICRNSGLKERVILLEKGLAEKEETCTLVVDKENIGDGITRCQGQGVSLGSEEVREDAIQVTTLDRALYCPQSSRDAVPSFYTGRPAALKMDVEGFEMLVVQGGQGFLNTSDLAVVLHENGHMPFEKRKYLLEYFVDRGYVFLCPEEMYEWVDGRGGKRGRKRKVPKIEAFAEFDERIFDCWDIAWVKKEDVEVEAPRGGRGQRYWLLLD</sequence>
<evidence type="ECO:0000259" key="1">
    <source>
        <dbReference type="Pfam" id="PF05050"/>
    </source>
</evidence>
<keyword evidence="2" id="KW-0808">Transferase</keyword>
<dbReference type="NCBIfam" id="TIGR01444">
    <property type="entry name" value="fkbM_fam"/>
    <property type="match status" value="1"/>
</dbReference>
<organism evidence="2 3">
    <name type="scientific">Nannochloropsis gaditana</name>
    <dbReference type="NCBI Taxonomy" id="72520"/>
    <lineage>
        <taxon>Eukaryota</taxon>
        <taxon>Sar</taxon>
        <taxon>Stramenopiles</taxon>
        <taxon>Ochrophyta</taxon>
        <taxon>Eustigmatophyceae</taxon>
        <taxon>Eustigmatales</taxon>
        <taxon>Monodopsidaceae</taxon>
        <taxon>Nannochloropsis</taxon>
    </lineage>
</organism>
<dbReference type="GO" id="GO:0032259">
    <property type="term" value="P:methylation"/>
    <property type="evidence" value="ECO:0007669"/>
    <property type="project" value="UniProtKB-KW"/>
</dbReference>
<comment type="caution">
    <text evidence="2">The sequence shown here is derived from an EMBL/GenBank/DDBJ whole genome shotgun (WGS) entry which is preliminary data.</text>
</comment>
<dbReference type="Gene3D" id="3.40.50.150">
    <property type="entry name" value="Vaccinia Virus protein VP39"/>
    <property type="match status" value="1"/>
</dbReference>
<evidence type="ECO:0000313" key="3">
    <source>
        <dbReference type="Proteomes" id="UP000019335"/>
    </source>
</evidence>
<dbReference type="InterPro" id="IPR029063">
    <property type="entry name" value="SAM-dependent_MTases_sf"/>
</dbReference>
<dbReference type="PANTHER" id="PTHR34203">
    <property type="entry name" value="METHYLTRANSFERASE, FKBM FAMILY PROTEIN"/>
    <property type="match status" value="1"/>
</dbReference>
<dbReference type="OrthoDB" id="45755at2759"/>
<protein>
    <submittedName>
        <fullName evidence="2">Methyltransferase FkbM</fullName>
    </submittedName>
</protein>
<dbReference type="Proteomes" id="UP000019335">
    <property type="component" value="Chromosome 12"/>
</dbReference>
<proteinExistence type="predicted"/>
<gene>
    <name evidence="2" type="ORF">Naga_100432g2</name>
</gene>
<dbReference type="GO" id="GO:0008168">
    <property type="term" value="F:methyltransferase activity"/>
    <property type="evidence" value="ECO:0007669"/>
    <property type="project" value="UniProtKB-KW"/>
</dbReference>
<dbReference type="InterPro" id="IPR006342">
    <property type="entry name" value="FkbM_mtfrase"/>
</dbReference>
<dbReference type="InterPro" id="IPR052514">
    <property type="entry name" value="SAM-dependent_MTase"/>
</dbReference>
<evidence type="ECO:0000313" key="2">
    <source>
        <dbReference type="EMBL" id="EWM24875.1"/>
    </source>
</evidence>
<dbReference type="Pfam" id="PF05050">
    <property type="entry name" value="Methyltransf_21"/>
    <property type="match status" value="1"/>
</dbReference>